<sequence length="1025" mass="113803">MTMLGLQADMQHKSHLLGCYTAWDLNLDVNGTVWPSDNADRIVRNRHYNNGALPLSSDLNILDNKDLLKQTMLKHEAEFRNQIHELHRLYRRQKELMDEMKKIELYKHHHSLGTLQPNQVLSPKSSNHVQLPQHTSTSINLVHSQSPVSEAKDGNRGQAGHDPIHIECSSKAPEFMESNCKMFGKKILDLELPADEYIDSEEEGFSEVKMAPEVTDIPTNALKKIPEVKDRGDKELPISASGCNSVFPEGNFIPSSISLKSKVLADLNIPVKLEEDKIPELSDFQDPIIGHRETSLQDLSGKSNSSFEVLSKEVIPNSQIMRDPEADLDSLFLDKHNMQRERITCNDKAGQSRNDLNSSCQDLYTEKLSIEHIDDEQAEDSSTPHGLDEAKGKLCNEILQCVGGDISSHSYKPVATVDMRSSYQIVPLADKMNSESSSVSSWRRDLKRSPIAVQALPCFKGKSSKSFTRSLGLAGNELCLSTKLLSRPKLCSAATFPQESWQNDFQLEGQPPSTSSVSLNCNNDNGSAFERHSPAKYTKDFKYVMSVKSLDLNFVLPSFSTDVACSQGASSILGEKTLENSTGCSQIAETPIHDSKSGERKDQSVPLECVLKQANSVCVHDAELDKVEASNSLDFKRILGFHRYNKPPIPNGQCSSHASPAGNHSNSCAKEDIKDKEKDRLPDMNLEVDHVPFRGKQLAVAELFSKSKPCGKHPTFGVLIDLNSCLSLDASPLIPSHSNEIDLEPPASPENKERSPPRGESDENQLETPLVSSGQEDGDLQEALVRIAAEAIVSISSSEIQTCKESTSCEPFKASWNNSLYWFARVASSVVDDPGSEFGVNVGVKDHGDHEEYLSDGIDYFEAMTLNLTEITVEESWCKSNGQKKEEMSANFLRNQPKRGRTRRGRQQRKDFQSEILPSLASLSRYEVTEDLQMIGGLMEAAGARRESCSSRNVGRNGCAKGRRRSNARASNIMESTMNTLLKQQSVNDDVGIQQRRLIEWGKITRRPRGPRCPSSNPRLILGQV</sequence>
<dbReference type="InterPro" id="IPR008581">
    <property type="entry name" value="DUF863_pln"/>
</dbReference>
<feature type="compositionally biased region" description="Basic and acidic residues" evidence="1">
    <location>
        <begin position="750"/>
        <end position="761"/>
    </location>
</feature>
<feature type="compositionally biased region" description="Polar residues" evidence="1">
    <location>
        <begin position="652"/>
        <end position="668"/>
    </location>
</feature>
<dbReference type="OMA" id="HWFAGIV"/>
<dbReference type="InParanoid" id="A0A061FY03"/>
<dbReference type="Gramene" id="EOY21958">
    <property type="protein sequence ID" value="EOY21958"/>
    <property type="gene ID" value="TCM_014128"/>
</dbReference>
<gene>
    <name evidence="2" type="ORF">TCM_014128</name>
</gene>
<dbReference type="STRING" id="3641.A0A061FY03"/>
<feature type="region of interest" description="Disordered" evidence="1">
    <location>
        <begin position="736"/>
        <end position="777"/>
    </location>
</feature>
<dbReference type="Proteomes" id="UP000026915">
    <property type="component" value="Chromosome 3"/>
</dbReference>
<evidence type="ECO:0000256" key="1">
    <source>
        <dbReference type="SAM" id="MobiDB-lite"/>
    </source>
</evidence>
<evidence type="ECO:0000313" key="2">
    <source>
        <dbReference type="EMBL" id="EOY21958.1"/>
    </source>
</evidence>
<proteinExistence type="predicted"/>
<feature type="region of interest" description="Disordered" evidence="1">
    <location>
        <begin position="650"/>
        <end position="669"/>
    </location>
</feature>
<dbReference type="EMBL" id="CM001881">
    <property type="protein sequence ID" value="EOY21958.1"/>
    <property type="molecule type" value="Genomic_DNA"/>
</dbReference>
<reference evidence="2 3" key="1">
    <citation type="journal article" date="2013" name="Genome Biol.">
        <title>The genome sequence of the most widely cultivated cacao type and its use to identify candidate genes regulating pod color.</title>
        <authorList>
            <person name="Motamayor J.C."/>
            <person name="Mockaitis K."/>
            <person name="Schmutz J."/>
            <person name="Haiminen N."/>
            <person name="Iii D.L."/>
            <person name="Cornejo O."/>
            <person name="Findley S.D."/>
            <person name="Zheng P."/>
            <person name="Utro F."/>
            <person name="Royaert S."/>
            <person name="Saski C."/>
            <person name="Jenkins J."/>
            <person name="Podicheti R."/>
            <person name="Zhao M."/>
            <person name="Scheffler B.E."/>
            <person name="Stack J.C."/>
            <person name="Feltus F.A."/>
            <person name="Mustiga G.M."/>
            <person name="Amores F."/>
            <person name="Phillips W."/>
            <person name="Marelli J.P."/>
            <person name="May G.D."/>
            <person name="Shapiro H."/>
            <person name="Ma J."/>
            <person name="Bustamante C.D."/>
            <person name="Schnell R.J."/>
            <person name="Main D."/>
            <person name="Gilbert D."/>
            <person name="Parida L."/>
            <person name="Kuhn D.N."/>
        </authorList>
    </citation>
    <scope>NUCLEOTIDE SEQUENCE [LARGE SCALE GENOMIC DNA]</scope>
    <source>
        <strain evidence="3">cv. Matina 1-6</strain>
    </source>
</reference>
<protein>
    <submittedName>
        <fullName evidence="2">Uncharacterized protein isoform 1</fullName>
    </submittedName>
</protein>
<evidence type="ECO:0000313" key="3">
    <source>
        <dbReference type="Proteomes" id="UP000026915"/>
    </source>
</evidence>
<dbReference type="Pfam" id="PF05904">
    <property type="entry name" value="DUF863"/>
    <property type="match status" value="1"/>
</dbReference>
<feature type="region of interest" description="Disordered" evidence="1">
    <location>
        <begin position="1006"/>
        <end position="1025"/>
    </location>
</feature>
<feature type="compositionally biased region" description="Polar residues" evidence="1">
    <location>
        <begin position="766"/>
        <end position="775"/>
    </location>
</feature>
<accession>A0A061FY03</accession>
<keyword evidence="3" id="KW-1185">Reference proteome</keyword>
<dbReference type="PANTHER" id="PTHR33167">
    <property type="entry name" value="TRANSCRIPTION FACTOR, PUTATIVE (DUF863)-RELATED"/>
    <property type="match status" value="1"/>
</dbReference>
<organism evidence="2 3">
    <name type="scientific">Theobroma cacao</name>
    <name type="common">Cacao</name>
    <name type="synonym">Cocoa</name>
    <dbReference type="NCBI Taxonomy" id="3641"/>
    <lineage>
        <taxon>Eukaryota</taxon>
        <taxon>Viridiplantae</taxon>
        <taxon>Streptophyta</taxon>
        <taxon>Embryophyta</taxon>
        <taxon>Tracheophyta</taxon>
        <taxon>Spermatophyta</taxon>
        <taxon>Magnoliopsida</taxon>
        <taxon>eudicotyledons</taxon>
        <taxon>Gunneridae</taxon>
        <taxon>Pentapetalae</taxon>
        <taxon>rosids</taxon>
        <taxon>malvids</taxon>
        <taxon>Malvales</taxon>
        <taxon>Malvaceae</taxon>
        <taxon>Byttnerioideae</taxon>
        <taxon>Theobroma</taxon>
    </lineage>
</organism>
<dbReference type="AlphaFoldDB" id="A0A061FY03"/>
<name>A0A061FY03_THECC</name>
<feature type="region of interest" description="Disordered" evidence="1">
    <location>
        <begin position="140"/>
        <end position="160"/>
    </location>
</feature>
<dbReference type="eggNOG" id="ENOG502QREA">
    <property type="taxonomic scope" value="Eukaryota"/>
</dbReference>
<dbReference type="PANTHER" id="PTHR33167:SF18">
    <property type="entry name" value="GB|AAF67766.1"/>
    <property type="match status" value="1"/>
</dbReference>